<keyword evidence="1" id="KW-0472">Membrane</keyword>
<dbReference type="Pfam" id="PF09527">
    <property type="entry name" value="ATPase_gene1"/>
    <property type="match status" value="1"/>
</dbReference>
<evidence type="ECO:0000313" key="3">
    <source>
        <dbReference type="Proteomes" id="UP000199334"/>
    </source>
</evidence>
<protein>
    <submittedName>
        <fullName evidence="2">Putative F0F1-ATPase subunit Ca2+/Mg2+ transporter</fullName>
    </submittedName>
</protein>
<accession>A0A1G9X3B4</accession>
<gene>
    <name evidence="2" type="ORF">SAMN05216498_0986</name>
</gene>
<sequence>MVILNKYPLRGIAITTSILSYLSGSTIVGILLGRWLDQYFETSPLFLIIGLLIGLASGVYGMIVLVKKFLGDE</sequence>
<organism evidence="2 3">
    <name type="scientific">Tenuibacillus multivorans</name>
    <dbReference type="NCBI Taxonomy" id="237069"/>
    <lineage>
        <taxon>Bacteria</taxon>
        <taxon>Bacillati</taxon>
        <taxon>Bacillota</taxon>
        <taxon>Bacilli</taxon>
        <taxon>Bacillales</taxon>
        <taxon>Bacillaceae</taxon>
        <taxon>Tenuibacillus</taxon>
    </lineage>
</organism>
<keyword evidence="1" id="KW-1133">Transmembrane helix</keyword>
<keyword evidence="1" id="KW-0812">Transmembrane</keyword>
<feature type="transmembrane region" description="Helical" evidence="1">
    <location>
        <begin position="45"/>
        <end position="66"/>
    </location>
</feature>
<keyword evidence="3" id="KW-1185">Reference proteome</keyword>
<reference evidence="2 3" key="1">
    <citation type="submission" date="2016-10" db="EMBL/GenBank/DDBJ databases">
        <authorList>
            <person name="de Groot N.N."/>
        </authorList>
    </citation>
    <scope>NUCLEOTIDE SEQUENCE [LARGE SCALE GENOMIC DNA]</scope>
    <source>
        <strain evidence="2 3">CGMCC 1.3442</strain>
    </source>
</reference>
<dbReference type="EMBL" id="FNIG01000001">
    <property type="protein sequence ID" value="SDM90936.1"/>
    <property type="molecule type" value="Genomic_DNA"/>
</dbReference>
<proteinExistence type="predicted"/>
<name>A0A1G9X3B4_9BACI</name>
<dbReference type="InterPro" id="IPR032820">
    <property type="entry name" value="ATPase_put"/>
</dbReference>
<dbReference type="STRING" id="237069.SAMN05216498_0986"/>
<feature type="transmembrane region" description="Helical" evidence="1">
    <location>
        <begin position="12"/>
        <end position="33"/>
    </location>
</feature>
<dbReference type="Proteomes" id="UP000199334">
    <property type="component" value="Unassembled WGS sequence"/>
</dbReference>
<evidence type="ECO:0000313" key="2">
    <source>
        <dbReference type="EMBL" id="SDM90936.1"/>
    </source>
</evidence>
<evidence type="ECO:0000256" key="1">
    <source>
        <dbReference type="SAM" id="Phobius"/>
    </source>
</evidence>
<dbReference type="AlphaFoldDB" id="A0A1G9X3B4"/>